<evidence type="ECO:0000313" key="12">
    <source>
        <dbReference type="Proteomes" id="UP000284375"/>
    </source>
</evidence>
<name>A0A423VTX4_CYTCH</name>
<evidence type="ECO:0000256" key="2">
    <source>
        <dbReference type="ARBA" id="ARBA00022475"/>
    </source>
</evidence>
<comment type="caution">
    <text evidence="11">The sequence shown here is derived from an EMBL/GenBank/DDBJ whole genome shotgun (WGS) entry which is preliminary data.</text>
</comment>
<dbReference type="OrthoDB" id="2146436at2759"/>
<comment type="subcellular location">
    <subcellularLocation>
        <location evidence="1">Cell membrane</location>
        <topology evidence="1">Lipid-anchor</topology>
        <topology evidence="1">GPI-anchor</topology>
    </subcellularLocation>
</comment>
<dbReference type="PANTHER" id="PTHR34992">
    <property type="entry name" value="HYPHAL ANASTAMOSIS-7 PROTEIN"/>
    <property type="match status" value="1"/>
</dbReference>
<keyword evidence="6" id="KW-0325">Glycoprotein</keyword>
<sequence length="227" mass="22557">MPSLRLLLLLPALAAAHFTLDAPASVGPFDEDAEATAPCGGVTIDFSTDNVTEFHVGGEPIDLFLGHVTANWLFRATLDVTASSNWTQLFPILTQTGLGDYCQPAVTAPESWVGQQGVLGVVADAADGFLYQCATVKFVSGSGTQTSACNNGSSVSAAFASDTGLSALVTSDSSSTNGTSTSSSSSSSSTSSSSSSIAPGLAPSLSGLAASLAAVTVAGLLGAGIVL</sequence>
<evidence type="ECO:0000256" key="6">
    <source>
        <dbReference type="ARBA" id="ARBA00023180"/>
    </source>
</evidence>
<feature type="domain" description="Copper acquisition factor BIM1-like" evidence="10">
    <location>
        <begin position="16"/>
        <end position="153"/>
    </location>
</feature>
<dbReference type="Proteomes" id="UP000284375">
    <property type="component" value="Unassembled WGS sequence"/>
</dbReference>
<dbReference type="PANTHER" id="PTHR34992:SF1">
    <property type="entry name" value="COPPER ACQUISITION FACTOR BIM1-LIKE DOMAIN-CONTAINING PROTEIN"/>
    <property type="match status" value="1"/>
</dbReference>
<organism evidence="11 12">
    <name type="scientific">Cytospora chrysosperma</name>
    <name type="common">Cytospora canker fungus</name>
    <name type="synonym">Sphaeria chrysosperma</name>
    <dbReference type="NCBI Taxonomy" id="252740"/>
    <lineage>
        <taxon>Eukaryota</taxon>
        <taxon>Fungi</taxon>
        <taxon>Dikarya</taxon>
        <taxon>Ascomycota</taxon>
        <taxon>Pezizomycotina</taxon>
        <taxon>Sordariomycetes</taxon>
        <taxon>Sordariomycetidae</taxon>
        <taxon>Diaporthales</taxon>
        <taxon>Cytosporaceae</taxon>
        <taxon>Cytospora</taxon>
    </lineage>
</organism>
<evidence type="ECO:0000256" key="7">
    <source>
        <dbReference type="ARBA" id="ARBA00023288"/>
    </source>
</evidence>
<evidence type="ECO:0000259" key="10">
    <source>
        <dbReference type="Pfam" id="PF20238"/>
    </source>
</evidence>
<dbReference type="GO" id="GO:0098552">
    <property type="term" value="C:side of membrane"/>
    <property type="evidence" value="ECO:0007669"/>
    <property type="project" value="UniProtKB-KW"/>
</dbReference>
<keyword evidence="3" id="KW-0336">GPI-anchor</keyword>
<keyword evidence="12" id="KW-1185">Reference proteome</keyword>
<evidence type="ECO:0000256" key="1">
    <source>
        <dbReference type="ARBA" id="ARBA00004609"/>
    </source>
</evidence>
<evidence type="ECO:0000256" key="5">
    <source>
        <dbReference type="ARBA" id="ARBA00023136"/>
    </source>
</evidence>
<feature type="chain" id="PRO_5019339628" description="Copper acquisition factor BIM1-like domain-containing protein" evidence="9">
    <location>
        <begin position="17"/>
        <end position="227"/>
    </location>
</feature>
<proteinExistence type="predicted"/>
<dbReference type="InterPro" id="IPR046530">
    <property type="entry name" value="BIM1-like_dom"/>
</dbReference>
<evidence type="ECO:0000256" key="9">
    <source>
        <dbReference type="SAM" id="SignalP"/>
    </source>
</evidence>
<keyword evidence="2" id="KW-1003">Cell membrane</keyword>
<keyword evidence="5" id="KW-0472">Membrane</keyword>
<evidence type="ECO:0000256" key="3">
    <source>
        <dbReference type="ARBA" id="ARBA00022622"/>
    </source>
</evidence>
<dbReference type="InterPro" id="IPR046936">
    <property type="entry name" value="BIM1-like"/>
</dbReference>
<dbReference type="GO" id="GO:0005886">
    <property type="term" value="C:plasma membrane"/>
    <property type="evidence" value="ECO:0007669"/>
    <property type="project" value="UniProtKB-SubCell"/>
</dbReference>
<evidence type="ECO:0000256" key="8">
    <source>
        <dbReference type="SAM" id="MobiDB-lite"/>
    </source>
</evidence>
<reference evidence="11 12" key="1">
    <citation type="submission" date="2015-09" db="EMBL/GenBank/DDBJ databases">
        <title>Host preference determinants of Valsa canker pathogens revealed by comparative genomics.</title>
        <authorList>
            <person name="Yin Z."/>
            <person name="Huang L."/>
        </authorList>
    </citation>
    <scope>NUCLEOTIDE SEQUENCE [LARGE SCALE GENOMIC DNA]</scope>
    <source>
        <strain evidence="11 12">YSFL</strain>
    </source>
</reference>
<dbReference type="EMBL" id="LJZO01000028">
    <property type="protein sequence ID" value="ROV94432.1"/>
    <property type="molecule type" value="Genomic_DNA"/>
</dbReference>
<gene>
    <name evidence="11" type="ORF">VSDG_05966</name>
</gene>
<accession>A0A423VTX4</accession>
<keyword evidence="4 9" id="KW-0732">Signal</keyword>
<evidence type="ECO:0000256" key="4">
    <source>
        <dbReference type="ARBA" id="ARBA00022729"/>
    </source>
</evidence>
<protein>
    <recommendedName>
        <fullName evidence="10">Copper acquisition factor BIM1-like domain-containing protein</fullName>
    </recommendedName>
</protein>
<dbReference type="AlphaFoldDB" id="A0A423VTX4"/>
<dbReference type="STRING" id="252740.A0A423VTX4"/>
<keyword evidence="7" id="KW-0449">Lipoprotein</keyword>
<feature type="region of interest" description="Disordered" evidence="8">
    <location>
        <begin position="170"/>
        <end position="194"/>
    </location>
</feature>
<evidence type="ECO:0000313" key="11">
    <source>
        <dbReference type="EMBL" id="ROV94432.1"/>
    </source>
</evidence>
<feature type="signal peptide" evidence="9">
    <location>
        <begin position="1"/>
        <end position="16"/>
    </location>
</feature>
<dbReference type="Pfam" id="PF20238">
    <property type="entry name" value="BIM1-like_dom"/>
    <property type="match status" value="1"/>
</dbReference>
<dbReference type="CDD" id="cd21176">
    <property type="entry name" value="LPMO_auxiliary-like"/>
    <property type="match status" value="1"/>
</dbReference>